<dbReference type="PROSITE" id="PS00022">
    <property type="entry name" value="EGF_1"/>
    <property type="match status" value="1"/>
</dbReference>
<dbReference type="PANTHER" id="PTHR37835">
    <property type="entry name" value="ALPHA-CLOSTRIPAIN"/>
    <property type="match status" value="1"/>
</dbReference>
<sequence>MMTEPAPDEPIQVVVLEEEDAKGAESLENEEIDEEAYREFSSETERLLPADANSSDLGHRMRAENLTTRAENQAILAENKHLRFKLADVEQKQMEMEKKVLEMADLEKKVFELTNTTKNYGQKIETLEAAQEETPSKCKTLPEDTFSFLLTSSKASPSFWLGTVVFVFQMAIFVLFYLDMLALGEEGNKFGIPANANQELRFTQFIAIIVAIFTQGDLLTSLDLFHDGYCEDLHTFFPKATRPKYLYSLLARVAEGAFGLFVTFLLIVTSDTVVNLLLSFTAIGFVSSLDDIFFFLSAQGFIGKNCKIDASKVTTTEYQLEKKRGRAAKIILLLSILTGLLVGLGVVVSNQNNGVYLCKTIFVQLGDDFVASMGVFSGLYDIQPAPYSPLKERRVEYVERRSQFIGTHVAKFSYCDEIGAWTFRWESSTNDESESCEKGWDARSSPTDTFDITDTAYITWYVRDDTGRQVLLNPFYLTCFDCKEDSDCGGQGKCGEKAVCSCDSGRQGLRCEHEPCTKLTVDLRSQEFLSTRAWATTFETVQVSADQYVESYNLPIYVKEYPSGVYDIILFTGRRWALTFSEALPLGGRISDEDLHAMNPERVPMGNSSIANFFKYFFHGHAANYSVSFLTEPMDAESYTDSSTPVGLQWFTASGHNRLDENQSPTNAVDTRLVCQICDSKSNPCLYDGRCVDGSCQCADPPKSGSLCEVPPTRNAHCDAFFNTQEFALDGGDCCSVTCLSTAENKCGEEESGRVSSGNVHCRLPPNQWLAHGNPLMGEEGANLGSAVALSKRGDVLVVAATGNNRIRLYDRDGADWVERPQSILLGDIEVEHMSVASNPRYLLDTSTSLTPLVVAVQGCGSVVVFFCEIRRCTETSVFKDAVAADISDDGSTVAVGLNHPSRVEVFSVDSSGDFRPLPFSSPIPTKRDESGHLVVALSGDGMVLTVVDEVEEEGFSVFEGGGVSGQRCVSGSSFSRQECCARHWRGWVLEYNGISYIQRGQDLFKKVIGSSFRLESVAMSRDGNSVALELPTGSIETVKTARVCSPDDEECDPLNPGSTISHRCSCSSNIVVMFWDGLNWMQQGSIPTNNGGCGYNRTFAFDGSMLAVGPRKGYHQSACEVSRSDINIFTFLPGQPAPPTAAPTTGTGVAPIEVFEWKGSSWARLGEPLPASSESVSLAIFGGLDSVLAVGLPDSGINRAGATEVYSLIQKCPKGSSRLRLSLHLHDEPQWISWNVMKNSTRSIAMAGDGYSESNRRMTTMDEACVARDECHVLTLKYGPVGPCFSPQITRNYGTLQYDLFLGDLRVESDSLNDGWLKQVSVGACSACPARKQLLKVLVYACIEAHWSVIDSRGMEVALSTTKVAGSAKLLSEDACVSIDECYSFTLTTAQDTLGTSVWFSIYLGDDLVANRTIEEGSALNSNIRFGSACTSAAAFPPASTVPSVPPTESSQPTQSSVPTFGPTKSSAPTSIPTTAPTPTAPTVTPTGVPKNVCLVVTMHADSNLEYWLRQDYKELSLSAAVRSPNIRTWVYYDSGQGGEGLPNTVDADGITTTGATFVGSRYVTFDRSIWTMREEVRLPKEQDSSNATTIQSFLEYALGDCLANGFDDLMMVFSGSSGGAAGFGSDDNGPVVGRLLPNSKLAFAIQSSLANTGGPDKLQVLGFDSVLMGALGAADDYLNVAEYLLASQSVTPGHGWAYGKLGPASSALELATQILDTFLYETQGSSSHQNPKTLSIVEMAKFPSFLEALETLSERLHALLQLNDVNAISIISRARTCAVAFGNILDPPGARRPSAIDIGSYLVNLMAGEWGDPLVLSEIVAAKAAYDSMFVQRGFGPGTPSATGMCLDWPQREVYQEDKALYDLFLFHHEHYATTIAPNFYGFLASFLRMDPFINNSTEVQACATTEASEEENMSHQTIGWQCAANESLLEVALTPSNSGVAYDFLMLDNETGTFEKISYRNDDFNYSVAEIIPIGCVGTTDRCIFLEASHLEVLYFPTASTAGRIVISVDITYRIGGTGDIPACPTEAELDSLYKATIEFYQQVFSASFNKTYAGLMAVKFIERKVPDGLNTNFLADVDFTFLPTTDDVVLAIENAGYTTLIIEKVLPIGPYFSSVLGLDLVARARVLNEDKPAPQNRTPGRAGDQFEVLLDGVVFDTITVGHGKVYIGNCLACPNGTTLFDIDIFACAQTTWSLVDDSTGAILYDSDTVHGTLYIEELGPSSSCNGTGPLRFYSNEFCLPTETCYVFGTELDFSGSSYNFTEQWVGFGDHEAFTKEPGSVFLGNCSYKFNGTLEGSFFPATRY</sequence>
<evidence type="ECO:0000256" key="1">
    <source>
        <dbReference type="SAM" id="Coils"/>
    </source>
</evidence>
<organism evidence="5 6">
    <name type="scientific">Seminavis robusta</name>
    <dbReference type="NCBI Taxonomy" id="568900"/>
    <lineage>
        <taxon>Eukaryota</taxon>
        <taxon>Sar</taxon>
        <taxon>Stramenopiles</taxon>
        <taxon>Ochrophyta</taxon>
        <taxon>Bacillariophyta</taxon>
        <taxon>Bacillariophyceae</taxon>
        <taxon>Bacillariophycidae</taxon>
        <taxon>Naviculales</taxon>
        <taxon>Naviculaceae</taxon>
        <taxon>Seminavis</taxon>
    </lineage>
</organism>
<evidence type="ECO:0000313" key="6">
    <source>
        <dbReference type="Proteomes" id="UP001153069"/>
    </source>
</evidence>
<evidence type="ECO:0000259" key="4">
    <source>
        <dbReference type="PROSITE" id="PS00022"/>
    </source>
</evidence>
<proteinExistence type="predicted"/>
<gene>
    <name evidence="5" type="ORF">SEMRO_1812_G299260.1</name>
</gene>
<dbReference type="Pfam" id="PF03415">
    <property type="entry name" value="Peptidase_C11"/>
    <property type="match status" value="1"/>
</dbReference>
<keyword evidence="1" id="KW-0175">Coiled coil</keyword>
<feature type="transmembrane region" description="Helical" evidence="3">
    <location>
        <begin position="273"/>
        <end position="296"/>
    </location>
</feature>
<evidence type="ECO:0000256" key="2">
    <source>
        <dbReference type="SAM" id="MobiDB-lite"/>
    </source>
</evidence>
<name>A0A9N8ETA2_9STRA</name>
<reference evidence="5" key="1">
    <citation type="submission" date="2020-06" db="EMBL/GenBank/DDBJ databases">
        <authorList>
            <consortium name="Plant Systems Biology data submission"/>
        </authorList>
    </citation>
    <scope>NUCLEOTIDE SEQUENCE</scope>
    <source>
        <strain evidence="5">D6</strain>
    </source>
</reference>
<feature type="transmembrane region" description="Helical" evidence="3">
    <location>
        <begin position="245"/>
        <end position="267"/>
    </location>
</feature>
<keyword evidence="3" id="KW-0812">Transmembrane</keyword>
<dbReference type="OrthoDB" id="112528at2759"/>
<dbReference type="InterPro" id="IPR005077">
    <property type="entry name" value="Peptidase_C11"/>
</dbReference>
<dbReference type="InterPro" id="IPR000742">
    <property type="entry name" value="EGF"/>
</dbReference>
<feature type="domain" description="EGF-like" evidence="4">
    <location>
        <begin position="500"/>
        <end position="511"/>
    </location>
</feature>
<dbReference type="EMBL" id="CAICTM010001810">
    <property type="protein sequence ID" value="CAB9526338.1"/>
    <property type="molecule type" value="Genomic_DNA"/>
</dbReference>
<evidence type="ECO:0000256" key="3">
    <source>
        <dbReference type="SAM" id="Phobius"/>
    </source>
</evidence>
<evidence type="ECO:0000313" key="5">
    <source>
        <dbReference type="EMBL" id="CAB9526338.1"/>
    </source>
</evidence>
<comment type="caution">
    <text evidence="5">The sequence shown here is derived from an EMBL/GenBank/DDBJ whole genome shotgun (WGS) entry which is preliminary data.</text>
</comment>
<keyword evidence="6" id="KW-1185">Reference proteome</keyword>
<accession>A0A9N8ETA2</accession>
<dbReference type="Proteomes" id="UP001153069">
    <property type="component" value="Unassembled WGS sequence"/>
</dbReference>
<keyword evidence="3" id="KW-0472">Membrane</keyword>
<feature type="coiled-coil region" evidence="1">
    <location>
        <begin position="79"/>
        <end position="116"/>
    </location>
</feature>
<protein>
    <submittedName>
        <fullName evidence="5">Peptidase C11, clostripain</fullName>
    </submittedName>
</protein>
<dbReference type="SUPFAM" id="SSF63829">
    <property type="entry name" value="Calcium-dependent phosphotriesterase"/>
    <property type="match status" value="1"/>
</dbReference>
<dbReference type="PANTHER" id="PTHR37835:SF1">
    <property type="entry name" value="ALPHA-CLOSTRIPAIN"/>
    <property type="match status" value="1"/>
</dbReference>
<keyword evidence="3" id="KW-1133">Transmembrane helix</keyword>
<feature type="region of interest" description="Disordered" evidence="2">
    <location>
        <begin position="1441"/>
        <end position="1485"/>
    </location>
</feature>
<feature type="transmembrane region" description="Helical" evidence="3">
    <location>
        <begin position="330"/>
        <end position="348"/>
    </location>
</feature>
<feature type="transmembrane region" description="Helical" evidence="3">
    <location>
        <begin position="159"/>
        <end position="182"/>
    </location>
</feature>